<gene>
    <name evidence="2" type="ORF">PT517_11065</name>
</gene>
<keyword evidence="1" id="KW-0812">Transmembrane</keyword>
<feature type="transmembrane region" description="Helical" evidence="1">
    <location>
        <begin position="147"/>
        <end position="180"/>
    </location>
</feature>
<feature type="transmembrane region" description="Helical" evidence="1">
    <location>
        <begin position="117"/>
        <end position="135"/>
    </location>
</feature>
<keyword evidence="1" id="KW-1133">Transmembrane helix</keyword>
<feature type="transmembrane region" description="Helical" evidence="1">
    <location>
        <begin position="63"/>
        <end position="80"/>
    </location>
</feature>
<comment type="caution">
    <text evidence="2">The sequence shown here is derived from an EMBL/GenBank/DDBJ whole genome shotgun (WGS) entry which is preliminary data.</text>
</comment>
<protein>
    <recommendedName>
        <fullName evidence="4">Glycosyltransferase RgtA/B/C/D-like domain-containing protein</fullName>
    </recommendedName>
</protein>
<evidence type="ECO:0000313" key="3">
    <source>
        <dbReference type="Proteomes" id="UP001237501"/>
    </source>
</evidence>
<feature type="transmembrane region" description="Helical" evidence="1">
    <location>
        <begin position="311"/>
        <end position="329"/>
    </location>
</feature>
<keyword evidence="1" id="KW-0472">Membrane</keyword>
<reference evidence="2" key="2">
    <citation type="submission" date="2023-02" db="EMBL/GenBank/DDBJ databases">
        <authorList>
            <person name="Concha-Toloza M."/>
            <person name="Lopez-Cantillo M."/>
            <person name="Molina-Mora J."/>
            <person name="Collado L."/>
        </authorList>
    </citation>
    <scope>NUCLEOTIDE SEQUENCE</scope>
    <source>
        <strain evidence="2">FR1p153A2</strain>
    </source>
</reference>
<feature type="transmembrane region" description="Helical" evidence="1">
    <location>
        <begin position="5"/>
        <end position="22"/>
    </location>
</feature>
<organism evidence="2 3">
    <name type="scientific">Aliarcobacter butzleri</name>
    <dbReference type="NCBI Taxonomy" id="28197"/>
    <lineage>
        <taxon>Bacteria</taxon>
        <taxon>Pseudomonadati</taxon>
        <taxon>Campylobacterota</taxon>
        <taxon>Epsilonproteobacteria</taxon>
        <taxon>Campylobacterales</taxon>
        <taxon>Arcobacteraceae</taxon>
        <taxon>Aliarcobacter</taxon>
    </lineage>
</organism>
<dbReference type="AlphaFoldDB" id="A0AAW6VK04"/>
<dbReference type="EMBL" id="JAQTJK010000017">
    <property type="protein sequence ID" value="MDK2042316.1"/>
    <property type="molecule type" value="Genomic_DNA"/>
</dbReference>
<feature type="transmembrane region" description="Helical" evidence="1">
    <location>
        <begin position="341"/>
        <end position="357"/>
    </location>
</feature>
<accession>A0AAW6VK04</accession>
<evidence type="ECO:0008006" key="4">
    <source>
        <dbReference type="Google" id="ProtNLM"/>
    </source>
</evidence>
<proteinExistence type="predicted"/>
<dbReference type="RefSeq" id="WP_152060418.1">
    <property type="nucleotide sequence ID" value="NZ_CABVSN010000032.1"/>
</dbReference>
<evidence type="ECO:0000313" key="2">
    <source>
        <dbReference type="EMBL" id="MDK2042316.1"/>
    </source>
</evidence>
<evidence type="ECO:0000256" key="1">
    <source>
        <dbReference type="SAM" id="Phobius"/>
    </source>
</evidence>
<dbReference type="Proteomes" id="UP001237501">
    <property type="component" value="Unassembled WGS sequence"/>
</dbReference>
<feature type="transmembrane region" description="Helical" evidence="1">
    <location>
        <begin position="275"/>
        <end position="305"/>
    </location>
</feature>
<sequence length="504" mass="59999">MIFEIFFFIFITFFIRLFPRLIRPLKIDTDTWYHISSVNSIIKNKYKIPKCNFGFILGGNYDYPFFAHWLTSLFVGSKILKLEKYISPLVDTIYITIGFFYLKFVINFYSIEIDNFTFKYFLLMIFSLSMIKISTGPRIYSFTPRIFGELFIFIFFISIHLYFITNNVYFIFLAILFSALALNTSTFGSQVLILSSCLLSILLSSFIPFLSFILSIVFAYIMSFGHYKNILLQQLKYSYKYATYGQFNHPAVKNRNKIKQYVLFSKYLKNREFKLAYSVFMSDLTFINIFYKNIDILVAFFVLIFAKNVDIFIFSIFVAFFIIFILTSFKPFLFLGESDRYLDYLVVFSVFIMIMYLPTSYLYIIILFQVVLYLFTLYIFFNSSDNYGKDFIEIMNFIKDNIKNKNDYVIHGILGAYINYPLSVLTGLKSLAIETNYVFDLAMNKKIMPNDRIYTNDFEYLYNEYGVNIIVANKKYLYSDMKYNFDKFEVLYENNEYIAYIRKK</sequence>
<feature type="transmembrane region" description="Helical" evidence="1">
    <location>
        <begin position="192"/>
        <end position="221"/>
    </location>
</feature>
<feature type="transmembrane region" description="Helical" evidence="1">
    <location>
        <begin position="92"/>
        <end position="111"/>
    </location>
</feature>
<name>A0AAW6VK04_9BACT</name>
<reference evidence="2" key="1">
    <citation type="journal article" date="2023" name="Antibiotics">
        <title>Genomic Characterization of Antibiotic-Resistant Campylobacterales Isolated from Chilean Poultry Meat.</title>
        <authorList>
            <person name="Concha-Toloza M."/>
            <person name="Lopez-Cantillo M."/>
            <person name="Molina-Mora J.A."/>
            <person name="Collado L."/>
        </authorList>
    </citation>
    <scope>NUCLEOTIDE SEQUENCE</scope>
    <source>
        <strain evidence="2">FR1p153A2</strain>
    </source>
</reference>
<feature type="transmembrane region" description="Helical" evidence="1">
    <location>
        <begin position="363"/>
        <end position="381"/>
    </location>
</feature>